<dbReference type="CDD" id="cd02227">
    <property type="entry name" value="cupin_TM1112-like"/>
    <property type="match status" value="1"/>
</dbReference>
<dbReference type="InterPro" id="IPR014710">
    <property type="entry name" value="RmlC-like_jellyroll"/>
</dbReference>
<name>A0ABZ0I8E6_9GAMM</name>
<proteinExistence type="predicted"/>
<dbReference type="SUPFAM" id="SSF51182">
    <property type="entry name" value="RmlC-like cupins"/>
    <property type="match status" value="1"/>
</dbReference>
<dbReference type="InterPro" id="IPR008579">
    <property type="entry name" value="UGlyAH_Cupin_dom"/>
</dbReference>
<keyword evidence="3" id="KW-1185">Reference proteome</keyword>
<reference evidence="2 3" key="1">
    <citation type="submission" date="2023-10" db="EMBL/GenBank/DDBJ databases">
        <title>Two novel species belonging to the OM43/NOR5 clade.</title>
        <authorList>
            <person name="Park M."/>
        </authorList>
    </citation>
    <scope>NUCLEOTIDE SEQUENCE [LARGE SCALE GENOMIC DNA]</scope>
    <source>
        <strain evidence="2 3">IMCC45268</strain>
    </source>
</reference>
<dbReference type="InterPro" id="IPR011051">
    <property type="entry name" value="RmlC_Cupin_sf"/>
</dbReference>
<evidence type="ECO:0000259" key="1">
    <source>
        <dbReference type="Pfam" id="PF05899"/>
    </source>
</evidence>
<dbReference type="PANTHER" id="PTHR40943:SF2">
    <property type="entry name" value="(S)-UREIDOGLYCINE AMINOHYDROLASE CUPIN DOMAIN-CONTAINING PROTEIN"/>
    <property type="match status" value="1"/>
</dbReference>
<accession>A0ABZ0I8E6</accession>
<organism evidence="2 3">
    <name type="scientific">Congregibacter brevis</name>
    <dbReference type="NCBI Taxonomy" id="3081201"/>
    <lineage>
        <taxon>Bacteria</taxon>
        <taxon>Pseudomonadati</taxon>
        <taxon>Pseudomonadota</taxon>
        <taxon>Gammaproteobacteria</taxon>
        <taxon>Cellvibrionales</taxon>
        <taxon>Halieaceae</taxon>
        <taxon>Congregibacter</taxon>
    </lineage>
</organism>
<dbReference type="Gene3D" id="2.60.120.10">
    <property type="entry name" value="Jelly Rolls"/>
    <property type="match status" value="1"/>
</dbReference>
<dbReference type="Proteomes" id="UP001626549">
    <property type="component" value="Chromosome"/>
</dbReference>
<dbReference type="Pfam" id="PF05899">
    <property type="entry name" value="Cupin_3"/>
    <property type="match status" value="1"/>
</dbReference>
<sequence length="116" mass="12931">MPEISVQKKCAALTDLEPCESFGEPVGPLPKQTDKGFYSEGNMITGTWECEPGTMELDLDLTEFCHLVEGHWKFTSESGQVTEVTAGDSWVFPRGWKGTAEVIEKVRKVYMMILPA</sequence>
<evidence type="ECO:0000313" key="2">
    <source>
        <dbReference type="EMBL" id="WOJ95802.1"/>
    </source>
</evidence>
<evidence type="ECO:0000313" key="3">
    <source>
        <dbReference type="Proteomes" id="UP001626549"/>
    </source>
</evidence>
<dbReference type="PANTHER" id="PTHR40943">
    <property type="entry name" value="CYTOPLASMIC PROTEIN-RELATED"/>
    <property type="match status" value="1"/>
</dbReference>
<protein>
    <submittedName>
        <fullName evidence="2">Cupin domain-containing protein</fullName>
    </submittedName>
</protein>
<feature type="domain" description="(S)-ureidoglycine aminohydrolase cupin" evidence="1">
    <location>
        <begin position="41"/>
        <end position="110"/>
    </location>
</feature>
<dbReference type="RefSeq" id="WP_407326501.1">
    <property type="nucleotide sequence ID" value="NZ_CP136865.1"/>
</dbReference>
<gene>
    <name evidence="2" type="ORF">R0137_11165</name>
</gene>
<dbReference type="EMBL" id="CP136865">
    <property type="protein sequence ID" value="WOJ95802.1"/>
    <property type="molecule type" value="Genomic_DNA"/>
</dbReference>